<accession>I3PH13</accession>
<reference evidence="1 2" key="1">
    <citation type="submission" date="2011-05" db="EMBL/GenBank/DDBJ databases">
        <authorList>
            <person name="Sadunishvili T."/>
            <person name="Gaganidze D."/>
            <person name="Kropinski A.M."/>
            <person name="Lingohr E.J."/>
            <person name="Ghudumidze N."/>
            <person name="Kvesitadze G."/>
        </authorList>
    </citation>
    <scope>NUCLEOTIDE SEQUENCE [LARGE SCALE GENOMIC DNA]</scope>
</reference>
<dbReference type="GeneID" id="12980229"/>
<dbReference type="KEGG" id="vg:12980229"/>
<name>I3PH13_9CAUD</name>
<evidence type="ECO:0000313" key="1">
    <source>
        <dbReference type="EMBL" id="AEX65748.1"/>
    </source>
</evidence>
<dbReference type="RefSeq" id="YP_006383687.1">
    <property type="nucleotide sequence ID" value="NC_017981.1"/>
</dbReference>
<gene>
    <name evidence="1" type="ORF">DIBBI_080</name>
</gene>
<dbReference type="Proteomes" id="UP000005249">
    <property type="component" value="Segment"/>
</dbReference>
<dbReference type="EMBL" id="JN022534">
    <property type="protein sequence ID" value="AEX65748.1"/>
    <property type="molecule type" value="Genomic_DNA"/>
</dbReference>
<organism evidence="1 2">
    <name type="scientific">Xanthomonas phage vB_XveM_DIBBI</name>
    <dbReference type="NCBI Taxonomy" id="1129194"/>
    <lineage>
        <taxon>Viruses</taxon>
        <taxon>Duplodnaviria</taxon>
        <taxon>Heunggongvirae</taxon>
        <taxon>Uroviricota</taxon>
        <taxon>Caudoviricetes</taxon>
        <taxon>Dibbivirus</taxon>
        <taxon>Dibbivirus DIBBI</taxon>
    </lineage>
</organism>
<proteinExistence type="predicted"/>
<sequence>MGQIRRVEAERVSYYQKLSESPSK</sequence>
<protein>
    <submittedName>
        <fullName evidence="1">Uncharacterized protein</fullName>
    </submittedName>
</protein>
<keyword evidence="2" id="KW-1185">Reference proteome</keyword>
<evidence type="ECO:0000313" key="2">
    <source>
        <dbReference type="Proteomes" id="UP000005249"/>
    </source>
</evidence>